<dbReference type="InterPro" id="IPR020889">
    <property type="entry name" value="LipoPS_assembly_LptD"/>
</dbReference>
<comment type="subcellular location">
    <subcellularLocation>
        <location evidence="4">Cell outer membrane</location>
    </subcellularLocation>
</comment>
<dbReference type="InterPro" id="IPR007543">
    <property type="entry name" value="LptD_C"/>
</dbReference>
<comment type="function">
    <text evidence="4">Together with LptE, is involved in the assembly of lipopolysaccharide (LPS) at the surface of the outer membrane.</text>
</comment>
<evidence type="ECO:0000256" key="2">
    <source>
        <dbReference type="ARBA" id="ARBA00023136"/>
    </source>
</evidence>
<dbReference type="GO" id="GO:1990351">
    <property type="term" value="C:transporter complex"/>
    <property type="evidence" value="ECO:0007669"/>
    <property type="project" value="TreeGrafter"/>
</dbReference>
<dbReference type="EMBL" id="AKGD01000002">
    <property type="protein sequence ID" value="EIT69220.1"/>
    <property type="molecule type" value="Genomic_DNA"/>
</dbReference>
<dbReference type="PANTHER" id="PTHR30189">
    <property type="entry name" value="LPS-ASSEMBLY PROTEIN"/>
    <property type="match status" value="1"/>
</dbReference>
<evidence type="ECO:0000313" key="9">
    <source>
        <dbReference type="Proteomes" id="UP000003704"/>
    </source>
</evidence>
<comment type="caution">
    <text evidence="8">The sequence shown here is derived from an EMBL/GenBank/DDBJ whole genome shotgun (WGS) entry which is preliminary data.</text>
</comment>
<keyword evidence="9" id="KW-1185">Reference proteome</keyword>
<dbReference type="Pfam" id="PF04453">
    <property type="entry name" value="LptD"/>
    <property type="match status" value="1"/>
</dbReference>
<evidence type="ECO:0000256" key="4">
    <source>
        <dbReference type="HAMAP-Rule" id="MF_01411"/>
    </source>
</evidence>
<comment type="subunit">
    <text evidence="4">Component of the lipopolysaccharide transport and assembly complex. Interacts with LptE and LptA.</text>
</comment>
<feature type="region of interest" description="Disordered" evidence="5">
    <location>
        <begin position="1"/>
        <end position="31"/>
    </location>
</feature>
<accession>I8T5L1</accession>
<dbReference type="GO" id="GO:0043165">
    <property type="term" value="P:Gram-negative-bacterium-type cell outer membrane assembly"/>
    <property type="evidence" value="ECO:0007669"/>
    <property type="project" value="UniProtKB-UniRule"/>
</dbReference>
<feature type="domain" description="LptD C-terminal" evidence="7">
    <location>
        <begin position="343"/>
        <end position="715"/>
    </location>
</feature>
<feature type="region of interest" description="Disordered" evidence="5">
    <location>
        <begin position="788"/>
        <end position="820"/>
    </location>
</feature>
<comment type="similarity">
    <text evidence="4">Belongs to the LptD family.</text>
</comment>
<dbReference type="AlphaFoldDB" id="I8T5L1"/>
<keyword evidence="3 4" id="KW-0998">Cell outer membrane</keyword>
<dbReference type="STRING" id="1172194.WQQ_28020"/>
<dbReference type="PATRIC" id="fig|1172194.4.peg.2712"/>
<reference evidence="8 9" key="1">
    <citation type="journal article" date="2012" name="J. Bacteriol.">
        <title>Genome Sequence of n-Alkane-Degrading Hydrocarboniphaga effusa Strain AP103T (ATCC BAA-332T).</title>
        <authorList>
            <person name="Chang H.K."/>
            <person name="Zylstra G.J."/>
            <person name="Chae J.C."/>
        </authorList>
    </citation>
    <scope>NUCLEOTIDE SEQUENCE [LARGE SCALE GENOMIC DNA]</scope>
    <source>
        <strain evidence="8 9">AP103</strain>
    </source>
</reference>
<dbReference type="HAMAP" id="MF_01411">
    <property type="entry name" value="LPS_assembly_LptD"/>
    <property type="match status" value="1"/>
</dbReference>
<dbReference type="Pfam" id="PF03968">
    <property type="entry name" value="LptD_N"/>
    <property type="match status" value="1"/>
</dbReference>
<feature type="domain" description="Organic solvent tolerance-like N-terminal" evidence="6">
    <location>
        <begin position="98"/>
        <end position="229"/>
    </location>
</feature>
<keyword evidence="1 4" id="KW-0732">Signal</keyword>
<dbReference type="InterPro" id="IPR050218">
    <property type="entry name" value="LptD"/>
</dbReference>
<evidence type="ECO:0000256" key="5">
    <source>
        <dbReference type="SAM" id="MobiDB-lite"/>
    </source>
</evidence>
<organism evidence="8 9">
    <name type="scientific">Hydrocarboniphaga effusa AP103</name>
    <dbReference type="NCBI Taxonomy" id="1172194"/>
    <lineage>
        <taxon>Bacteria</taxon>
        <taxon>Pseudomonadati</taxon>
        <taxon>Pseudomonadota</taxon>
        <taxon>Gammaproteobacteria</taxon>
        <taxon>Nevskiales</taxon>
        <taxon>Nevskiaceae</taxon>
        <taxon>Hydrocarboniphaga</taxon>
    </lineage>
</organism>
<protein>
    <recommendedName>
        <fullName evidence="4">LPS-assembly protein LptD</fullName>
    </recommendedName>
</protein>
<evidence type="ECO:0000259" key="6">
    <source>
        <dbReference type="Pfam" id="PF03968"/>
    </source>
</evidence>
<feature type="compositionally biased region" description="Low complexity" evidence="5">
    <location>
        <begin position="800"/>
        <end position="820"/>
    </location>
</feature>
<comment type="caution">
    <text evidence="4">Lacks conserved residue(s) required for the propagation of feature annotation.</text>
</comment>
<evidence type="ECO:0000313" key="8">
    <source>
        <dbReference type="EMBL" id="EIT69220.1"/>
    </source>
</evidence>
<evidence type="ECO:0000256" key="1">
    <source>
        <dbReference type="ARBA" id="ARBA00022729"/>
    </source>
</evidence>
<evidence type="ECO:0000259" key="7">
    <source>
        <dbReference type="Pfam" id="PF04453"/>
    </source>
</evidence>
<keyword evidence="2 4" id="KW-0472">Membrane</keyword>
<name>I8T5L1_9GAMM</name>
<dbReference type="InterPro" id="IPR005653">
    <property type="entry name" value="OstA-like_N"/>
</dbReference>
<proteinExistence type="inferred from homology"/>
<dbReference type="PANTHER" id="PTHR30189:SF1">
    <property type="entry name" value="LPS-ASSEMBLY PROTEIN LPTD"/>
    <property type="match status" value="1"/>
</dbReference>
<dbReference type="GO" id="GO:0015920">
    <property type="term" value="P:lipopolysaccharide transport"/>
    <property type="evidence" value="ECO:0007669"/>
    <property type="project" value="InterPro"/>
</dbReference>
<gene>
    <name evidence="4" type="primary">lptD</name>
    <name evidence="8" type="ORF">WQQ_28020</name>
</gene>
<sequence length="820" mass="91457">MTAKSEIISASPPRTTRNTKPRRRARDCGAGDRTRILRARMRPNRPLLLAALCLPACLLTGQSARAENGVCAQPDYSVGLRVDGGGGEGLGLDQKITVEADSAQLTRGGVSQLAGSVHLRQGDKEFNAENVDFEDATQRITVNTESVFTNPQLIIRSQKAEYSLADDSGSFTDSDYVLPTRKARGSSERIVVDADGKARLYASAYTTCAPDSDAWYIEASEIKLDQEEGLGTARNARLRFGGVPILYSPWVQFPIDDRRRTGLLYPTIGNSDRTGFDLRWPVYLNLGPNYDATVTPRYMSRRGLQIGTAGRYLLKHSEGVLSYDYLPDDRVYHSENNGVGGSDRSLLRFDHVGLLSSRLGLEATYSEASDTRYFEDLGGTFASASTIYLERSARLTYQAPDSYRLQALVQGYQTIENRFVAVDDPYKRLPQVKFDALTRNAFFDTRAGLNAEYVNFVREDSVQGQRINLQPYLRYLHDENAWYVTSQLDWDYTQYLLTDTAADQKDDPSRSLPVASGEAGLRFERVAAHGEAIQTLEPRAFALYVPYKNQDNLPVFDTGEPDFDFVQLFARNRFYGEDRVADAANVAGALTTRWIDAASGETRWTASIGQLYRIETPRVELVTQNPDGSQGLNFPAPDRGATNFIGEVTYNFLTRWSAAAVSQWSPEDSEFQRANLGLRYRDLERGKRLDLAYRYRRDLLEQADVIVAWPVSTSWRVAGRTRYSIRDEKTLENFVGLTYETCCWALSGAWRRYIATRNGNLDSGIYFQLELKGLTRIGTGYSALFPKDDGDDDESAAGISNSSRLSSGNRLTSGGSSTTP</sequence>
<dbReference type="Proteomes" id="UP000003704">
    <property type="component" value="Unassembled WGS sequence"/>
</dbReference>
<evidence type="ECO:0000256" key="3">
    <source>
        <dbReference type="ARBA" id="ARBA00023237"/>
    </source>
</evidence>
<dbReference type="GO" id="GO:0009279">
    <property type="term" value="C:cell outer membrane"/>
    <property type="evidence" value="ECO:0007669"/>
    <property type="project" value="UniProtKB-SubCell"/>
</dbReference>